<evidence type="ECO:0000313" key="2">
    <source>
        <dbReference type="EMBL" id="PKU84471.1"/>
    </source>
</evidence>
<name>A0A2I0X989_9ASPA</name>
<evidence type="ECO:0000313" key="3">
    <source>
        <dbReference type="Proteomes" id="UP000233837"/>
    </source>
</evidence>
<sequence length="184" mass="20724">MVFGFPVLVVFRAWLLGFHGWLFPCLGSLVSSVGCWFSVLGGLSRALVPRFRAWPLGFAQLPLQVLAGLFSREVGGAFPWFCVAWIHVGIQLCGCLVSPLIPIYMRCFVMFKKRVIYEFLKRNLRIFLEELASFVHLLLPSLGETCEFFSTLLLGLLTSFVSPQVYTPPVSFFFWKASLGCLSL</sequence>
<accession>A0A2I0X989</accession>
<dbReference type="Proteomes" id="UP000233837">
    <property type="component" value="Unassembled WGS sequence"/>
</dbReference>
<gene>
    <name evidence="2" type="ORF">MA16_Dca002984</name>
</gene>
<dbReference type="EMBL" id="KZ502052">
    <property type="protein sequence ID" value="PKU84471.1"/>
    <property type="molecule type" value="Genomic_DNA"/>
</dbReference>
<evidence type="ECO:0000256" key="1">
    <source>
        <dbReference type="SAM" id="Phobius"/>
    </source>
</evidence>
<keyword evidence="3" id="KW-1185">Reference proteome</keyword>
<reference evidence="2 3" key="1">
    <citation type="journal article" date="2016" name="Sci. Rep.">
        <title>The Dendrobium catenatum Lindl. genome sequence provides insights into polysaccharide synthase, floral development and adaptive evolution.</title>
        <authorList>
            <person name="Zhang G.Q."/>
            <person name="Xu Q."/>
            <person name="Bian C."/>
            <person name="Tsai W.C."/>
            <person name="Yeh C.M."/>
            <person name="Liu K.W."/>
            <person name="Yoshida K."/>
            <person name="Zhang L.S."/>
            <person name="Chang S.B."/>
            <person name="Chen F."/>
            <person name="Shi Y."/>
            <person name="Su Y.Y."/>
            <person name="Zhang Y.Q."/>
            <person name="Chen L.J."/>
            <person name="Yin Y."/>
            <person name="Lin M."/>
            <person name="Huang H."/>
            <person name="Deng H."/>
            <person name="Wang Z.W."/>
            <person name="Zhu S.L."/>
            <person name="Zhao X."/>
            <person name="Deng C."/>
            <person name="Niu S.C."/>
            <person name="Huang J."/>
            <person name="Wang M."/>
            <person name="Liu G.H."/>
            <person name="Yang H.J."/>
            <person name="Xiao X.J."/>
            <person name="Hsiao Y.Y."/>
            <person name="Wu W.L."/>
            <person name="Chen Y.Y."/>
            <person name="Mitsuda N."/>
            <person name="Ohme-Takagi M."/>
            <person name="Luo Y.B."/>
            <person name="Van de Peer Y."/>
            <person name="Liu Z.J."/>
        </authorList>
    </citation>
    <scope>NUCLEOTIDE SEQUENCE [LARGE SCALE GENOMIC DNA]</scope>
    <source>
        <tissue evidence="2">The whole plant</tissue>
    </source>
</reference>
<protein>
    <submittedName>
        <fullName evidence="2">Uncharacterized protein</fullName>
    </submittedName>
</protein>
<keyword evidence="1" id="KW-0472">Membrane</keyword>
<keyword evidence="1" id="KW-1133">Transmembrane helix</keyword>
<organism evidence="2 3">
    <name type="scientific">Dendrobium catenatum</name>
    <dbReference type="NCBI Taxonomy" id="906689"/>
    <lineage>
        <taxon>Eukaryota</taxon>
        <taxon>Viridiplantae</taxon>
        <taxon>Streptophyta</taxon>
        <taxon>Embryophyta</taxon>
        <taxon>Tracheophyta</taxon>
        <taxon>Spermatophyta</taxon>
        <taxon>Magnoliopsida</taxon>
        <taxon>Liliopsida</taxon>
        <taxon>Asparagales</taxon>
        <taxon>Orchidaceae</taxon>
        <taxon>Epidendroideae</taxon>
        <taxon>Malaxideae</taxon>
        <taxon>Dendrobiinae</taxon>
        <taxon>Dendrobium</taxon>
    </lineage>
</organism>
<keyword evidence="1" id="KW-0812">Transmembrane</keyword>
<reference evidence="2 3" key="2">
    <citation type="journal article" date="2017" name="Nature">
        <title>The Apostasia genome and the evolution of orchids.</title>
        <authorList>
            <person name="Zhang G.Q."/>
            <person name="Liu K.W."/>
            <person name="Li Z."/>
            <person name="Lohaus R."/>
            <person name="Hsiao Y.Y."/>
            <person name="Niu S.C."/>
            <person name="Wang J.Y."/>
            <person name="Lin Y.C."/>
            <person name="Xu Q."/>
            <person name="Chen L.J."/>
            <person name="Yoshida K."/>
            <person name="Fujiwara S."/>
            <person name="Wang Z.W."/>
            <person name="Zhang Y.Q."/>
            <person name="Mitsuda N."/>
            <person name="Wang M."/>
            <person name="Liu G.H."/>
            <person name="Pecoraro L."/>
            <person name="Huang H.X."/>
            <person name="Xiao X.J."/>
            <person name="Lin M."/>
            <person name="Wu X.Y."/>
            <person name="Wu W.L."/>
            <person name="Chen Y.Y."/>
            <person name="Chang S.B."/>
            <person name="Sakamoto S."/>
            <person name="Ohme-Takagi M."/>
            <person name="Yagi M."/>
            <person name="Zeng S.J."/>
            <person name="Shen C.Y."/>
            <person name="Yeh C.M."/>
            <person name="Luo Y.B."/>
            <person name="Tsai W.C."/>
            <person name="Van de Peer Y."/>
            <person name="Liu Z.J."/>
        </authorList>
    </citation>
    <scope>NUCLEOTIDE SEQUENCE [LARGE SCALE GENOMIC DNA]</scope>
    <source>
        <tissue evidence="2">The whole plant</tissue>
    </source>
</reference>
<feature type="transmembrane region" description="Helical" evidence="1">
    <location>
        <begin position="77"/>
        <end position="105"/>
    </location>
</feature>
<dbReference type="AlphaFoldDB" id="A0A2I0X989"/>
<feature type="transmembrane region" description="Helical" evidence="1">
    <location>
        <begin position="20"/>
        <end position="41"/>
    </location>
</feature>
<proteinExistence type="predicted"/>